<dbReference type="PANTHER" id="PTHR30469:SF15">
    <property type="entry name" value="HLYD FAMILY OF SECRETION PROTEINS"/>
    <property type="match status" value="1"/>
</dbReference>
<gene>
    <name evidence="4" type="ORF">KTQ36_00055</name>
</gene>
<organism evidence="4 5">
    <name type="scientific">Sphingomicrobium clamense</name>
    <dbReference type="NCBI Taxonomy" id="2851013"/>
    <lineage>
        <taxon>Bacteria</taxon>
        <taxon>Pseudomonadati</taxon>
        <taxon>Pseudomonadota</taxon>
        <taxon>Alphaproteobacteria</taxon>
        <taxon>Sphingomonadales</taxon>
        <taxon>Sphingomonadaceae</taxon>
        <taxon>Sphingomicrobium</taxon>
    </lineage>
</organism>
<evidence type="ECO:0000313" key="5">
    <source>
        <dbReference type="Proteomes" id="UP000698028"/>
    </source>
</evidence>
<dbReference type="InterPro" id="IPR058625">
    <property type="entry name" value="MdtA-like_BSH"/>
</dbReference>
<dbReference type="PANTHER" id="PTHR30469">
    <property type="entry name" value="MULTIDRUG RESISTANCE PROTEIN MDTA"/>
    <property type="match status" value="1"/>
</dbReference>
<keyword evidence="5" id="KW-1185">Reference proteome</keyword>
<evidence type="ECO:0000313" key="4">
    <source>
        <dbReference type="EMBL" id="MBW0143691.1"/>
    </source>
</evidence>
<sequence length="327" mass="34554">MARSLFSRLSLTRHILPVIAMIGVAMAIYFIVVQSPDRSMAEATETPARANGEFAGKPRVAGAGIVEPSSETIEVGTALSGLVEAVLVTPGSVVTKGDPLFRVDTRSLRSRVAELEAAARRAQAAIAEADAARATAARQLDLYRSIDDPAAVSRAEVIRAEGDATSATARRRLAEAELASVRAQLSSARTELGRATVRAPISGEILRVDIRPGELVNAGPGGGGPYIRMGQTNPLHVRIDVDEDEALRVAEGEPAIVSPRGGADTRVEARFVRIEPLVVPKQSLTNSAAERVDVRVMQLIYALPADAGFRVGQQVDAFIPAKEAAAQ</sequence>
<keyword evidence="1" id="KW-0175">Coiled coil</keyword>
<keyword evidence="2" id="KW-0812">Transmembrane</keyword>
<proteinExistence type="predicted"/>
<feature type="coiled-coil region" evidence="1">
    <location>
        <begin position="105"/>
        <end position="135"/>
    </location>
</feature>
<comment type="caution">
    <text evidence="4">The sequence shown here is derived from an EMBL/GenBank/DDBJ whole genome shotgun (WGS) entry which is preliminary data.</text>
</comment>
<keyword evidence="2" id="KW-1133">Transmembrane helix</keyword>
<feature type="domain" description="Multidrug resistance protein MdtA-like barrel-sandwich hybrid" evidence="3">
    <location>
        <begin position="71"/>
        <end position="219"/>
    </location>
</feature>
<accession>A0ABS6V2D4</accession>
<feature type="transmembrane region" description="Helical" evidence="2">
    <location>
        <begin position="12"/>
        <end position="32"/>
    </location>
</feature>
<name>A0ABS6V2D4_9SPHN</name>
<keyword evidence="2" id="KW-0472">Membrane</keyword>
<evidence type="ECO:0000259" key="3">
    <source>
        <dbReference type="Pfam" id="PF25917"/>
    </source>
</evidence>
<dbReference type="RefSeq" id="WP_218631762.1">
    <property type="nucleotide sequence ID" value="NZ_JAHVAH010000001.1"/>
</dbReference>
<dbReference type="EMBL" id="JAHVAH010000001">
    <property type="protein sequence ID" value="MBW0143691.1"/>
    <property type="molecule type" value="Genomic_DNA"/>
</dbReference>
<evidence type="ECO:0000256" key="2">
    <source>
        <dbReference type="SAM" id="Phobius"/>
    </source>
</evidence>
<dbReference type="Proteomes" id="UP000698028">
    <property type="component" value="Unassembled WGS sequence"/>
</dbReference>
<evidence type="ECO:0000256" key="1">
    <source>
        <dbReference type="SAM" id="Coils"/>
    </source>
</evidence>
<reference evidence="4 5" key="1">
    <citation type="submission" date="2021-07" db="EMBL/GenBank/DDBJ databases">
        <title>The draft genome sequence of Sphingomicrobium sp. B8.</title>
        <authorList>
            <person name="Mu L."/>
        </authorList>
    </citation>
    <scope>NUCLEOTIDE SEQUENCE [LARGE SCALE GENOMIC DNA]</scope>
    <source>
        <strain evidence="4 5">B8</strain>
    </source>
</reference>
<dbReference type="Pfam" id="PF25917">
    <property type="entry name" value="BSH_RND"/>
    <property type="match status" value="1"/>
</dbReference>
<protein>
    <submittedName>
        <fullName evidence="4">Efflux RND transporter periplasmic adaptor subunit</fullName>
    </submittedName>
</protein>